<keyword evidence="8" id="KW-0498">Mitosis</keyword>
<proteinExistence type="inferred from homology"/>
<dbReference type="PIRSF" id="PIRSF001771">
    <property type="entry name" value="Cyclin_A_B_D_E"/>
    <property type="match status" value="1"/>
</dbReference>
<dbReference type="SUPFAM" id="SSF47954">
    <property type="entry name" value="Cyclin-like"/>
    <property type="match status" value="2"/>
</dbReference>
<dbReference type="Proteomes" id="UP000593565">
    <property type="component" value="Unassembled WGS sequence"/>
</dbReference>
<evidence type="ECO:0000256" key="2">
    <source>
        <dbReference type="ARBA" id="ARBA00004123"/>
    </source>
</evidence>
<evidence type="ECO:0000256" key="4">
    <source>
        <dbReference type="ARBA" id="ARBA00006955"/>
    </source>
</evidence>
<dbReference type="FunFam" id="1.10.472.10:FF:000037">
    <property type="entry name" value="Cyclin-A2"/>
    <property type="match status" value="1"/>
</dbReference>
<evidence type="ECO:0000256" key="6">
    <source>
        <dbReference type="ARBA" id="ARBA00022490"/>
    </source>
</evidence>
<comment type="function">
    <text evidence="1">Essential for the control of the cell cycle at the G2/M (mitosis) transition.</text>
</comment>
<comment type="subcellular location">
    <subcellularLocation>
        <location evidence="3">Cytoplasm</location>
    </subcellularLocation>
    <subcellularLocation>
        <location evidence="2">Nucleus</location>
    </subcellularLocation>
</comment>
<dbReference type="InterPro" id="IPR013763">
    <property type="entry name" value="Cyclin-like_dom"/>
</dbReference>
<feature type="region of interest" description="Disordered" evidence="13">
    <location>
        <begin position="52"/>
        <end position="80"/>
    </location>
</feature>
<protein>
    <recommendedName>
        <fullName evidence="5">Cyclin-A2</fullName>
    </recommendedName>
</protein>
<evidence type="ECO:0000259" key="14">
    <source>
        <dbReference type="SMART" id="SM00385"/>
    </source>
</evidence>
<dbReference type="GO" id="GO:0005737">
    <property type="term" value="C:cytoplasm"/>
    <property type="evidence" value="ECO:0007669"/>
    <property type="project" value="UniProtKB-SubCell"/>
</dbReference>
<evidence type="ECO:0000256" key="5">
    <source>
        <dbReference type="ARBA" id="ARBA00019673"/>
    </source>
</evidence>
<dbReference type="AlphaFoldDB" id="A0A7J6BKN6"/>
<dbReference type="Pfam" id="PF02984">
    <property type="entry name" value="Cyclin_C"/>
    <property type="match status" value="1"/>
</dbReference>
<keyword evidence="11" id="KW-0131">Cell cycle</keyword>
<dbReference type="EMBL" id="JAAGNN010000001">
    <property type="protein sequence ID" value="KAF4094208.1"/>
    <property type="molecule type" value="Genomic_DNA"/>
</dbReference>
<feature type="domain" description="Cyclin-like" evidence="14">
    <location>
        <begin position="304"/>
        <end position="386"/>
    </location>
</feature>
<dbReference type="CDD" id="cd20564">
    <property type="entry name" value="CYCLIN_CCNA2_rpt2"/>
    <property type="match status" value="1"/>
</dbReference>
<dbReference type="GO" id="GO:0051301">
    <property type="term" value="P:cell division"/>
    <property type="evidence" value="ECO:0007669"/>
    <property type="project" value="UniProtKB-KW"/>
</dbReference>
<dbReference type="InterPro" id="IPR039361">
    <property type="entry name" value="Cyclin"/>
</dbReference>
<keyword evidence="7" id="KW-0132">Cell division</keyword>
<dbReference type="GO" id="GO:0005654">
    <property type="term" value="C:nucleoplasm"/>
    <property type="evidence" value="ECO:0007669"/>
    <property type="project" value="UniProtKB-ARBA"/>
</dbReference>
<accession>A0A7J6BKN6</accession>
<keyword evidence="9 12" id="KW-0195">Cyclin</keyword>
<keyword evidence="17" id="KW-1185">Reference proteome</keyword>
<dbReference type="PANTHER" id="PTHR10177">
    <property type="entry name" value="CYCLINS"/>
    <property type="match status" value="1"/>
</dbReference>
<dbReference type="GO" id="GO:0044772">
    <property type="term" value="P:mitotic cell cycle phase transition"/>
    <property type="evidence" value="ECO:0007669"/>
    <property type="project" value="InterPro"/>
</dbReference>
<gene>
    <name evidence="16" type="ORF">AMELA_G00010300</name>
</gene>
<evidence type="ECO:0000256" key="8">
    <source>
        <dbReference type="ARBA" id="ARBA00022776"/>
    </source>
</evidence>
<dbReference type="PROSITE" id="PS00292">
    <property type="entry name" value="CYCLINS"/>
    <property type="match status" value="1"/>
</dbReference>
<dbReference type="GO" id="GO:0016538">
    <property type="term" value="F:cyclin-dependent protein serine/threonine kinase regulator activity"/>
    <property type="evidence" value="ECO:0007669"/>
    <property type="project" value="InterPro"/>
</dbReference>
<evidence type="ECO:0000256" key="11">
    <source>
        <dbReference type="ARBA" id="ARBA00023306"/>
    </source>
</evidence>
<evidence type="ECO:0000256" key="7">
    <source>
        <dbReference type="ARBA" id="ARBA00022618"/>
    </source>
</evidence>
<dbReference type="GO" id="GO:0000307">
    <property type="term" value="C:cyclin-dependent protein kinase holoenzyme complex"/>
    <property type="evidence" value="ECO:0007669"/>
    <property type="project" value="UniProtKB-ARBA"/>
</dbReference>
<dbReference type="SMART" id="SM01332">
    <property type="entry name" value="Cyclin_C"/>
    <property type="match status" value="1"/>
</dbReference>
<dbReference type="CDD" id="cd20561">
    <property type="entry name" value="CYCLIN_CCNA2_rpt1"/>
    <property type="match status" value="1"/>
</dbReference>
<dbReference type="Gene3D" id="1.10.472.10">
    <property type="entry name" value="Cyclin-like"/>
    <property type="match status" value="2"/>
</dbReference>
<dbReference type="SMART" id="SM00385">
    <property type="entry name" value="CYCLIN"/>
    <property type="match status" value="2"/>
</dbReference>
<dbReference type="Pfam" id="PF00134">
    <property type="entry name" value="Cyclin_N"/>
    <property type="match status" value="1"/>
</dbReference>
<feature type="domain" description="Cyclin C-terminal" evidence="15">
    <location>
        <begin position="300"/>
        <end position="417"/>
    </location>
</feature>
<feature type="domain" description="Cyclin-like" evidence="14">
    <location>
        <begin position="207"/>
        <end position="291"/>
    </location>
</feature>
<sequence>MSAADGAEGAIYHENQENMSGRLRGANKSRLENKENVNAYKHATRAVLGALANNPRRQPALRSSKQGSAPHACKSEDYSKSYVEKPAAKQPAFQIHIDEPDGACAKKQASAKQAAVDCSPLKLNPTVTRLRQPLATIDLPMEFSFDSPMDMSIVESEERTVNVNEVTDYASEIHTHLRAMEVKCRPKAGYMKKQPDITNSMRAILVDWLVEVGEEYKLQNETLYLAVNYIDRFLSSMSVLRGKLQLVGTAAMLLASKFEEIYPPEVAEFVYITDDTYSKKQVLRMEHLVLKVLSFDLAAPTIVQFLTQYFLKQRVCNKVESLSMFLGELSLVDADPFLKYLPSQIAAAAFILANYTITGAFWSKALAEMTGYTLEDLMPCIQDLHQTYLAAAQHAQQSIREKYKGVKHHEVSLLEPPQKLMLN</sequence>
<organism evidence="16 17">
    <name type="scientific">Ameiurus melas</name>
    <name type="common">Black bullhead</name>
    <name type="synonym">Silurus melas</name>
    <dbReference type="NCBI Taxonomy" id="219545"/>
    <lineage>
        <taxon>Eukaryota</taxon>
        <taxon>Metazoa</taxon>
        <taxon>Chordata</taxon>
        <taxon>Craniata</taxon>
        <taxon>Vertebrata</taxon>
        <taxon>Euteleostomi</taxon>
        <taxon>Actinopterygii</taxon>
        <taxon>Neopterygii</taxon>
        <taxon>Teleostei</taxon>
        <taxon>Ostariophysi</taxon>
        <taxon>Siluriformes</taxon>
        <taxon>Ictaluridae</taxon>
        <taxon>Ameiurus</taxon>
    </lineage>
</organism>
<reference evidence="16 17" key="1">
    <citation type="submission" date="2020-02" db="EMBL/GenBank/DDBJ databases">
        <title>A chromosome-scale genome assembly of the black bullhead catfish (Ameiurus melas).</title>
        <authorList>
            <person name="Wen M."/>
            <person name="Zham M."/>
            <person name="Cabau C."/>
            <person name="Klopp C."/>
            <person name="Donnadieu C."/>
            <person name="Roques C."/>
            <person name="Bouchez O."/>
            <person name="Lampietro C."/>
            <person name="Jouanno E."/>
            <person name="Herpin A."/>
            <person name="Louis A."/>
            <person name="Berthelot C."/>
            <person name="Parey E."/>
            <person name="Roest-Crollius H."/>
            <person name="Braasch I."/>
            <person name="Postlethwait J."/>
            <person name="Robinson-Rechavi M."/>
            <person name="Echchiki A."/>
            <person name="Begum T."/>
            <person name="Montfort J."/>
            <person name="Schartl M."/>
            <person name="Bobe J."/>
            <person name="Guiguen Y."/>
        </authorList>
    </citation>
    <scope>NUCLEOTIDE SEQUENCE [LARGE SCALE GENOMIC DNA]</scope>
    <source>
        <strain evidence="16">M_S1</strain>
        <tissue evidence="16">Blood</tissue>
    </source>
</reference>
<comment type="caution">
    <text evidence="16">The sequence shown here is derived from an EMBL/GenBank/DDBJ whole genome shotgun (WGS) entry which is preliminary data.</text>
</comment>
<dbReference type="InterPro" id="IPR046965">
    <property type="entry name" value="Cyclin_A/B-like"/>
</dbReference>
<comment type="similarity">
    <text evidence="4">Belongs to the cyclin family. Cyclin AB subfamily.</text>
</comment>
<dbReference type="InterPro" id="IPR032447">
    <property type="entry name" value="Cyclin-A_N"/>
</dbReference>
<feature type="region of interest" description="Disordered" evidence="13">
    <location>
        <begin position="1"/>
        <end position="32"/>
    </location>
</feature>
<evidence type="ECO:0000256" key="9">
    <source>
        <dbReference type="ARBA" id="ARBA00023127"/>
    </source>
</evidence>
<evidence type="ECO:0000313" key="17">
    <source>
        <dbReference type="Proteomes" id="UP000593565"/>
    </source>
</evidence>
<evidence type="ECO:0000256" key="1">
    <source>
        <dbReference type="ARBA" id="ARBA00003222"/>
    </source>
</evidence>
<dbReference type="InterPro" id="IPR006671">
    <property type="entry name" value="Cyclin_N"/>
</dbReference>
<dbReference type="InterPro" id="IPR048258">
    <property type="entry name" value="Cyclins_cyclin-box"/>
</dbReference>
<evidence type="ECO:0000256" key="12">
    <source>
        <dbReference type="RuleBase" id="RU000383"/>
    </source>
</evidence>
<evidence type="ECO:0000256" key="3">
    <source>
        <dbReference type="ARBA" id="ARBA00004496"/>
    </source>
</evidence>
<dbReference type="Pfam" id="PF16500">
    <property type="entry name" value="Cyclin_N2"/>
    <property type="match status" value="1"/>
</dbReference>
<dbReference type="InterPro" id="IPR036915">
    <property type="entry name" value="Cyclin-like_sf"/>
</dbReference>
<evidence type="ECO:0000313" key="16">
    <source>
        <dbReference type="EMBL" id="KAF4094208.1"/>
    </source>
</evidence>
<evidence type="ECO:0000256" key="10">
    <source>
        <dbReference type="ARBA" id="ARBA00023242"/>
    </source>
</evidence>
<keyword evidence="6" id="KW-0963">Cytoplasm</keyword>
<name>A0A7J6BKN6_AMEME</name>
<evidence type="ECO:0000256" key="13">
    <source>
        <dbReference type="SAM" id="MobiDB-lite"/>
    </source>
</evidence>
<dbReference type="InterPro" id="IPR004367">
    <property type="entry name" value="Cyclin_C-dom"/>
</dbReference>
<evidence type="ECO:0000259" key="15">
    <source>
        <dbReference type="SMART" id="SM01332"/>
    </source>
</evidence>
<keyword evidence="10" id="KW-0539">Nucleus</keyword>